<dbReference type="RefSeq" id="WP_003080892.1">
    <property type="nucleotide sequence ID" value="NZ_AEUW02000001.1"/>
</dbReference>
<accession>G5JUX8</accession>
<dbReference type="EMBL" id="AEUW02000001">
    <property type="protein sequence ID" value="EHJ52630.1"/>
    <property type="molecule type" value="Genomic_DNA"/>
</dbReference>
<evidence type="ECO:0000313" key="1">
    <source>
        <dbReference type="EMBL" id="EHJ52630.1"/>
    </source>
</evidence>
<sequence>MKNINQKFTELKNIELSSITGGDRRLGNAVISAAMGAVEGAKACSLGGPWVVAACAAGAGAYSGYWGYVIGG</sequence>
<comment type="caution">
    <text evidence="1">The sequence shown here is derived from an EMBL/GenBank/DDBJ whole genome shotgun (WGS) entry which is preliminary data.</text>
</comment>
<gene>
    <name evidence="1" type="ORF">STRMA_1363</name>
</gene>
<evidence type="ECO:0000313" key="2">
    <source>
        <dbReference type="Proteomes" id="UP000003573"/>
    </source>
</evidence>
<protein>
    <submittedName>
        <fullName evidence="1">Bacteriocin class II with double-glycine leader peptide</fullName>
    </submittedName>
</protein>
<dbReference type="AlphaFoldDB" id="G5JUX8"/>
<dbReference type="STRING" id="764298.STRMA_1363"/>
<organism evidence="1 2">
    <name type="scientific">Streptococcus macacae NCTC 11558</name>
    <dbReference type="NCBI Taxonomy" id="764298"/>
    <lineage>
        <taxon>Bacteria</taxon>
        <taxon>Bacillati</taxon>
        <taxon>Bacillota</taxon>
        <taxon>Bacilli</taxon>
        <taxon>Lactobacillales</taxon>
        <taxon>Streptococcaceae</taxon>
        <taxon>Streptococcus</taxon>
    </lineage>
</organism>
<reference evidence="1 2" key="1">
    <citation type="journal article" date="2014" name="Int. J. Syst. Evol. Microbiol.">
        <title>Phylogenomics and the dynamic genome evolution of the genus Streptococcus.</title>
        <authorList>
            <consortium name="The Broad Institute Genome Sequencing Platform"/>
            <person name="Richards V.P."/>
            <person name="Palmer S.R."/>
            <person name="Pavinski Bitar P.D."/>
            <person name="Qin X."/>
            <person name="Weinstock G.M."/>
            <person name="Highlander S.K."/>
            <person name="Town C.D."/>
            <person name="Burne R.A."/>
            <person name="Stanhope M.J."/>
        </authorList>
    </citation>
    <scope>NUCLEOTIDE SEQUENCE [LARGE SCALE GENOMIC DNA]</scope>
    <source>
        <strain evidence="1 2">NCTC 11558</strain>
    </source>
</reference>
<proteinExistence type="predicted"/>
<name>G5JUX8_9STRE</name>
<keyword evidence="2" id="KW-1185">Reference proteome</keyword>
<dbReference type="Proteomes" id="UP000003573">
    <property type="component" value="Unassembled WGS sequence"/>
</dbReference>